<keyword evidence="3" id="KW-1185">Reference proteome</keyword>
<dbReference type="RefSeq" id="WP_017174758.1">
    <property type="nucleotide sequence ID" value="NZ_CP014107.1"/>
</dbReference>
<keyword evidence="2" id="KW-0436">Ligase</keyword>
<dbReference type="EMBL" id="JAGHKT020000013">
    <property type="protein sequence ID" value="MCM5672860.1"/>
    <property type="molecule type" value="Genomic_DNA"/>
</dbReference>
<dbReference type="Pfam" id="PF04443">
    <property type="entry name" value="LuxE"/>
    <property type="match status" value="1"/>
</dbReference>
<accession>A0A8X8GQU8</accession>
<organism evidence="2 3">
    <name type="scientific">Staphylococcus hominis</name>
    <dbReference type="NCBI Taxonomy" id="1290"/>
    <lineage>
        <taxon>Bacteria</taxon>
        <taxon>Bacillati</taxon>
        <taxon>Bacillota</taxon>
        <taxon>Bacilli</taxon>
        <taxon>Bacillales</taxon>
        <taxon>Staphylococcaceae</taxon>
        <taxon>Staphylococcus</taxon>
    </lineage>
</organism>
<evidence type="ECO:0000313" key="2">
    <source>
        <dbReference type="EMBL" id="MCM5672860.1"/>
    </source>
</evidence>
<sequence>MDINQIKESVLDFIERGNSDDFPEMALKIYKFQFNENEDYKKFSISKGKTPQNVSNWKEIPAVPINAFKYATFSAIPLKDTKYTYMTSGTTSGIKGKNYHMDLEVYDLALTTFFKKMFIPDIEKIKIGVLFPTPQAMPNSSLAHYLEVARTNFGTKDSQNYIDEHGIQYESLIKDLKNSEDNQKPFALLGATYSMVHLLEYLDDHNIKFHLPKGSRILDTGGYKNRSKELPQHDFYERLTTTFGIPKENCVNMYGVTELSTQFYDKGNTISPSTKYSPHWCRSRIVNPLTMEEVSEGEKGILIHYDLANYNSVAAILMEDIGEYKEKGFVLHGRTKGSLAKGCSLAMEDFLNATQ</sequence>
<protein>
    <submittedName>
        <fullName evidence="2">Long-chain fatty acid--CoA ligase</fullName>
    </submittedName>
</protein>
<proteinExistence type="predicted"/>
<dbReference type="AlphaFoldDB" id="A0A8X8GQU8"/>
<comment type="caution">
    <text evidence="2">The sequence shown here is derived from an EMBL/GenBank/DDBJ whole genome shotgun (WGS) entry which is preliminary data.</text>
</comment>
<name>A0A8X8GQU8_STAHO</name>
<dbReference type="Gene3D" id="3.40.50.12780">
    <property type="entry name" value="N-terminal domain of ligase-like"/>
    <property type="match status" value="1"/>
</dbReference>
<reference evidence="2 3" key="1">
    <citation type="submission" date="2022-06" db="EMBL/GenBank/DDBJ databases">
        <title>Staphylococcus hominis ShoR14 genome sequence.</title>
        <authorList>
            <person name="Yeo C.C."/>
            <person name="Chew C.H."/>
            <person name="Che Hamzah A.M."/>
            <person name="Al-Trad E.I."/>
        </authorList>
    </citation>
    <scope>NUCLEOTIDE SEQUENCE [LARGE SCALE GENOMIC DNA]</scope>
    <source>
        <strain evidence="2 3">ShoR14</strain>
    </source>
</reference>
<dbReference type="Proteomes" id="UP000665944">
    <property type="component" value="Unassembled WGS sequence"/>
</dbReference>
<dbReference type="GO" id="GO:0047474">
    <property type="term" value="F:long-chain fatty acid--protein ligase activity"/>
    <property type="evidence" value="ECO:0007669"/>
    <property type="project" value="InterPro"/>
</dbReference>
<dbReference type="GO" id="GO:0008218">
    <property type="term" value="P:bioluminescence"/>
    <property type="evidence" value="ECO:0007669"/>
    <property type="project" value="InterPro"/>
</dbReference>
<evidence type="ECO:0000259" key="1">
    <source>
        <dbReference type="Pfam" id="PF04443"/>
    </source>
</evidence>
<dbReference type="InterPro" id="IPR007534">
    <property type="entry name" value="LuxE"/>
</dbReference>
<dbReference type="InterPro" id="IPR042099">
    <property type="entry name" value="ANL_N_sf"/>
</dbReference>
<evidence type="ECO:0000313" key="3">
    <source>
        <dbReference type="Proteomes" id="UP000665944"/>
    </source>
</evidence>
<gene>
    <name evidence="2" type="ORF">J7T32_008920</name>
</gene>
<feature type="domain" description="Acyl-protein synthetase LuxE" evidence="1">
    <location>
        <begin position="25"/>
        <end position="349"/>
    </location>
</feature>